<dbReference type="EMBL" id="JAKKSL010000001">
    <property type="protein sequence ID" value="MCI2282795.1"/>
    <property type="molecule type" value="Genomic_DNA"/>
</dbReference>
<dbReference type="NCBIfam" id="TIGR00229">
    <property type="entry name" value="sensory_box"/>
    <property type="match status" value="2"/>
</dbReference>
<dbReference type="InterPro" id="IPR013655">
    <property type="entry name" value="PAS_fold_3"/>
</dbReference>
<reference evidence="7" key="1">
    <citation type="submission" date="2022-01" db="EMBL/GenBank/DDBJ databases">
        <title>Colwellia maritima, isolated from seawater.</title>
        <authorList>
            <person name="Kristyanto S."/>
            <person name="Jung J."/>
            <person name="Jeon C.O."/>
        </authorList>
    </citation>
    <scope>NUCLEOTIDE SEQUENCE</scope>
    <source>
        <strain evidence="7">MSW7</strain>
    </source>
</reference>
<evidence type="ECO:0000259" key="6">
    <source>
        <dbReference type="PROSITE" id="PS50112"/>
    </source>
</evidence>
<dbReference type="Pfam" id="PF08447">
    <property type="entry name" value="PAS_3"/>
    <property type="match status" value="1"/>
</dbReference>
<dbReference type="InterPro" id="IPR052162">
    <property type="entry name" value="Sensor_kinase/Photoreceptor"/>
</dbReference>
<evidence type="ECO:0000256" key="3">
    <source>
        <dbReference type="ARBA" id="ARBA00022553"/>
    </source>
</evidence>
<protein>
    <recommendedName>
        <fullName evidence="2">histidine kinase</fullName>
        <ecNumber evidence="2">2.7.13.3</ecNumber>
    </recommendedName>
</protein>
<comment type="caution">
    <text evidence="7">The sequence shown here is derived from an EMBL/GenBank/DDBJ whole genome shotgun (WGS) entry which is preliminary data.</text>
</comment>
<feature type="domain" description="PAS" evidence="6">
    <location>
        <begin position="143"/>
        <end position="215"/>
    </location>
</feature>
<proteinExistence type="predicted"/>
<organism evidence="7 8">
    <name type="scientific">Colwellia maritima</name>
    <dbReference type="NCBI Taxonomy" id="2912588"/>
    <lineage>
        <taxon>Bacteria</taxon>
        <taxon>Pseudomonadati</taxon>
        <taxon>Pseudomonadota</taxon>
        <taxon>Gammaproteobacteria</taxon>
        <taxon>Alteromonadales</taxon>
        <taxon>Colwelliaceae</taxon>
        <taxon>Colwellia</taxon>
    </lineage>
</organism>
<dbReference type="EC" id="2.7.13.3" evidence="2"/>
<keyword evidence="3" id="KW-0597">Phosphoprotein</keyword>
<evidence type="ECO:0000313" key="7">
    <source>
        <dbReference type="EMBL" id="MCI2282795.1"/>
    </source>
</evidence>
<accession>A0ABS9WY84</accession>
<dbReference type="Gene3D" id="3.30.450.20">
    <property type="entry name" value="PAS domain"/>
    <property type="match status" value="2"/>
</dbReference>
<keyword evidence="5" id="KW-0418">Kinase</keyword>
<dbReference type="PROSITE" id="PS50112">
    <property type="entry name" value="PAS"/>
    <property type="match status" value="1"/>
</dbReference>
<keyword evidence="8" id="KW-1185">Reference proteome</keyword>
<sequence>MKKTTKEIDLTGGTAPDYLLLTSVLTHLPEAVYLIDPESSNILYANKMAYESVEMTEAEIINHSVLSLQDSVFNQPHWSEIAEVISQSKKPYVFLGHHQRKGGRSFPVEIRTSNVYYEGKHFFLSVARDISHRQMRDKEMEAHKHSLWYALYEASDGIWEWDIENDSLYVSPKLMQMRGYGPEEDASKVDFWVDGIHPDDKNRVLAVMQEHLQGRTDKFEAKYRLRNRVGHYIWVDDRGKVSKRDAQGARLL</sequence>
<evidence type="ECO:0000256" key="1">
    <source>
        <dbReference type="ARBA" id="ARBA00000085"/>
    </source>
</evidence>
<dbReference type="Pfam" id="PF13426">
    <property type="entry name" value="PAS_9"/>
    <property type="match status" value="1"/>
</dbReference>
<evidence type="ECO:0000256" key="5">
    <source>
        <dbReference type="ARBA" id="ARBA00022777"/>
    </source>
</evidence>
<dbReference type="RefSeq" id="WP_242283775.1">
    <property type="nucleotide sequence ID" value="NZ_JAKKSL010000001.1"/>
</dbReference>
<name>A0ABS9WY84_9GAMM</name>
<evidence type="ECO:0000256" key="4">
    <source>
        <dbReference type="ARBA" id="ARBA00022679"/>
    </source>
</evidence>
<dbReference type="InterPro" id="IPR035965">
    <property type="entry name" value="PAS-like_dom_sf"/>
</dbReference>
<dbReference type="SMART" id="SM00091">
    <property type="entry name" value="PAS"/>
    <property type="match status" value="2"/>
</dbReference>
<keyword evidence="4" id="KW-0808">Transferase</keyword>
<evidence type="ECO:0000256" key="2">
    <source>
        <dbReference type="ARBA" id="ARBA00012438"/>
    </source>
</evidence>
<comment type="catalytic activity">
    <reaction evidence="1">
        <text>ATP + protein L-histidine = ADP + protein N-phospho-L-histidine.</text>
        <dbReference type="EC" id="2.7.13.3"/>
    </reaction>
</comment>
<dbReference type="PANTHER" id="PTHR43304">
    <property type="entry name" value="PHYTOCHROME-LIKE PROTEIN CPH1"/>
    <property type="match status" value="1"/>
</dbReference>
<gene>
    <name evidence="7" type="ORF">L3081_04465</name>
</gene>
<dbReference type="CDD" id="cd00130">
    <property type="entry name" value="PAS"/>
    <property type="match status" value="1"/>
</dbReference>
<evidence type="ECO:0000313" key="8">
    <source>
        <dbReference type="Proteomes" id="UP001139646"/>
    </source>
</evidence>
<dbReference type="Proteomes" id="UP001139646">
    <property type="component" value="Unassembled WGS sequence"/>
</dbReference>
<dbReference type="PANTHER" id="PTHR43304:SF1">
    <property type="entry name" value="PAC DOMAIN-CONTAINING PROTEIN"/>
    <property type="match status" value="1"/>
</dbReference>
<dbReference type="SUPFAM" id="SSF55785">
    <property type="entry name" value="PYP-like sensor domain (PAS domain)"/>
    <property type="match status" value="2"/>
</dbReference>
<dbReference type="InterPro" id="IPR000014">
    <property type="entry name" value="PAS"/>
</dbReference>